<dbReference type="InterPro" id="IPR021800">
    <property type="entry name" value="DUF3369"/>
</dbReference>
<dbReference type="EMBL" id="MDHN01000041">
    <property type="protein sequence ID" value="OFC69177.1"/>
    <property type="molecule type" value="Genomic_DNA"/>
</dbReference>
<evidence type="ECO:0000313" key="5">
    <source>
        <dbReference type="Proteomes" id="UP000175691"/>
    </source>
</evidence>
<keyword evidence="5" id="KW-1185">Reference proteome</keyword>
<dbReference type="AlphaFoldDB" id="A0A1E7Z6R8"/>
<dbReference type="InterPro" id="IPR003607">
    <property type="entry name" value="HD/PDEase_dom"/>
</dbReference>
<dbReference type="RefSeq" id="WP_070127399.1">
    <property type="nucleotide sequence ID" value="NZ_MDHN01000041.1"/>
</dbReference>
<dbReference type="OrthoDB" id="9787688at2"/>
<evidence type="ECO:0000259" key="2">
    <source>
        <dbReference type="PROSITE" id="PS50110"/>
    </source>
</evidence>
<dbReference type="Pfam" id="PF11849">
    <property type="entry name" value="DUF3369"/>
    <property type="match status" value="1"/>
</dbReference>
<dbReference type="GO" id="GO:0000160">
    <property type="term" value="P:phosphorelay signal transduction system"/>
    <property type="evidence" value="ECO:0007669"/>
    <property type="project" value="InterPro"/>
</dbReference>
<organism evidence="4 5">
    <name type="scientific">Alteromonas confluentis</name>
    <dbReference type="NCBI Taxonomy" id="1656094"/>
    <lineage>
        <taxon>Bacteria</taxon>
        <taxon>Pseudomonadati</taxon>
        <taxon>Pseudomonadota</taxon>
        <taxon>Gammaproteobacteria</taxon>
        <taxon>Alteromonadales</taxon>
        <taxon>Alteromonadaceae</taxon>
        <taxon>Alteromonas/Salinimonas group</taxon>
        <taxon>Alteromonas</taxon>
    </lineage>
</organism>
<comment type="caution">
    <text evidence="4">The sequence shown here is derived from an EMBL/GenBank/DDBJ whole genome shotgun (WGS) entry which is preliminary data.</text>
</comment>
<evidence type="ECO:0000313" key="4">
    <source>
        <dbReference type="EMBL" id="OFC69177.1"/>
    </source>
</evidence>
<dbReference type="SUPFAM" id="SSF52172">
    <property type="entry name" value="CheY-like"/>
    <property type="match status" value="1"/>
</dbReference>
<dbReference type="Gene3D" id="1.10.3210.10">
    <property type="entry name" value="Hypothetical protein af1432"/>
    <property type="match status" value="1"/>
</dbReference>
<evidence type="ECO:0008006" key="6">
    <source>
        <dbReference type="Google" id="ProtNLM"/>
    </source>
</evidence>
<dbReference type="InterPro" id="IPR001789">
    <property type="entry name" value="Sig_transdc_resp-reg_receiver"/>
</dbReference>
<feature type="domain" description="HD-GYP" evidence="3">
    <location>
        <begin position="318"/>
        <end position="515"/>
    </location>
</feature>
<protein>
    <recommendedName>
        <fullName evidence="6">Phosphodiesterase</fullName>
    </recommendedName>
</protein>
<dbReference type="InterPro" id="IPR011006">
    <property type="entry name" value="CheY-like_superfamily"/>
</dbReference>
<dbReference type="InterPro" id="IPR052020">
    <property type="entry name" value="Cyclic_di-GMP/3'3'-cGAMP_PDE"/>
</dbReference>
<sequence>MGNPLFAKKKEVVAPSGDETVEEKASSPLKVLIIDDETEVHRVTDLTLKRFRFDGKKIQFLHAYSGKEAMEIFDTETDIALALVDVVMETDHAGLDVVHYVRKDLQNNACRLVLRTGQPGQAPEHEVIERYDINDYKEKTELTSQKLKTLMYTGLRSYRDISTIENHRKGLRQVIESTTKMLQTHSLNDFASAVLKEIMNLLQLDSSAIYCSTFPQEGSGAKERAVLAATGSLADIKESSAPLVPDDVDTCFKEVLATKKSQHFDNGYVFYTCTDKGYENLLFIETKGALTDSQKEFLEIYCINVSLVYENLMISEEIKGTQSDILHLLGNLAEQRSSESNSHSLRTAELSYELARRAGLGVDDAETIRRLAPICDIGKITLPDSVLQSEENLSAEQMALLKNHPNVGAALLSKSDKPMMKKAAQACQTFHEQWDGEGYPNQLSGETIPVSARIISLAAEFDRMTSGTDNSAAMSKDEVLSQLSAQKGAKFDPTLSDLMIEDIDFFWSIRENFPD</sequence>
<proteinExistence type="predicted"/>
<reference evidence="4 5" key="1">
    <citation type="submission" date="2016-08" db="EMBL/GenBank/DDBJ databases">
        <authorList>
            <person name="Seilhamer J.J."/>
        </authorList>
    </citation>
    <scope>NUCLEOTIDE SEQUENCE [LARGE SCALE GENOMIC DNA]</scope>
    <source>
        <strain evidence="4 5">KCTC 42603</strain>
    </source>
</reference>
<dbReference type="PANTHER" id="PTHR45228">
    <property type="entry name" value="CYCLIC DI-GMP PHOSPHODIESTERASE TM_0186-RELATED"/>
    <property type="match status" value="1"/>
</dbReference>
<accession>A0A1E7Z6R8</accession>
<dbReference type="Pfam" id="PF13487">
    <property type="entry name" value="HD_5"/>
    <property type="match status" value="1"/>
</dbReference>
<name>A0A1E7Z6R8_9ALTE</name>
<feature type="domain" description="Response regulatory" evidence="2">
    <location>
        <begin position="30"/>
        <end position="154"/>
    </location>
</feature>
<keyword evidence="1" id="KW-0597">Phosphoprotein</keyword>
<dbReference type="PROSITE" id="PS50110">
    <property type="entry name" value="RESPONSE_REGULATORY"/>
    <property type="match status" value="1"/>
</dbReference>
<evidence type="ECO:0000256" key="1">
    <source>
        <dbReference type="PROSITE-ProRule" id="PRU00169"/>
    </source>
</evidence>
<gene>
    <name evidence="4" type="ORF">BFC18_20845</name>
</gene>
<feature type="modified residue" description="4-aspartylphosphate" evidence="1">
    <location>
        <position position="85"/>
    </location>
</feature>
<dbReference type="CDD" id="cd00077">
    <property type="entry name" value="HDc"/>
    <property type="match status" value="1"/>
</dbReference>
<dbReference type="SUPFAM" id="SSF109604">
    <property type="entry name" value="HD-domain/PDEase-like"/>
    <property type="match status" value="1"/>
</dbReference>
<dbReference type="PANTHER" id="PTHR45228:SF9">
    <property type="entry name" value="3'3'-CGAMP-SPECIFIC PHOSPHODIESTERASE 2"/>
    <property type="match status" value="1"/>
</dbReference>
<dbReference type="Proteomes" id="UP000175691">
    <property type="component" value="Unassembled WGS sequence"/>
</dbReference>
<dbReference type="PROSITE" id="PS51832">
    <property type="entry name" value="HD_GYP"/>
    <property type="match status" value="1"/>
</dbReference>
<dbReference type="Gene3D" id="3.40.50.2300">
    <property type="match status" value="1"/>
</dbReference>
<dbReference type="InterPro" id="IPR037522">
    <property type="entry name" value="HD_GYP_dom"/>
</dbReference>
<dbReference type="STRING" id="1656094.BFC18_20845"/>
<dbReference type="GO" id="GO:0008081">
    <property type="term" value="F:phosphoric diester hydrolase activity"/>
    <property type="evidence" value="ECO:0007669"/>
    <property type="project" value="UniProtKB-ARBA"/>
</dbReference>
<evidence type="ECO:0000259" key="3">
    <source>
        <dbReference type="PROSITE" id="PS51832"/>
    </source>
</evidence>